<dbReference type="InterPro" id="IPR036116">
    <property type="entry name" value="FN3_sf"/>
</dbReference>
<feature type="domain" description="Fibronectin type-III" evidence="9">
    <location>
        <begin position="448"/>
        <end position="540"/>
    </location>
</feature>
<dbReference type="InterPro" id="IPR008979">
    <property type="entry name" value="Galactose-bd-like_sf"/>
</dbReference>
<dbReference type="RefSeq" id="WP_354495528.1">
    <property type="nucleotide sequence ID" value="NZ_JBEPLV010000001.1"/>
</dbReference>
<comment type="subcellular location">
    <subcellularLocation>
        <location evidence="2">Secreted</location>
    </subcellularLocation>
</comment>
<comment type="caution">
    <text evidence="10">The sequence shown here is derived from an EMBL/GenBank/DDBJ whole genome shotgun (WGS) entry which is preliminary data.</text>
</comment>
<evidence type="ECO:0000256" key="5">
    <source>
        <dbReference type="ARBA" id="ARBA00022729"/>
    </source>
</evidence>
<dbReference type="Pfam" id="PF26410">
    <property type="entry name" value="GH5_mannosidase"/>
    <property type="match status" value="1"/>
</dbReference>
<evidence type="ECO:0000256" key="3">
    <source>
        <dbReference type="ARBA" id="ARBA00012706"/>
    </source>
</evidence>
<proteinExistence type="predicted"/>
<evidence type="ECO:0000256" key="1">
    <source>
        <dbReference type="ARBA" id="ARBA00001678"/>
    </source>
</evidence>
<evidence type="ECO:0000256" key="8">
    <source>
        <dbReference type="SAM" id="MobiDB-lite"/>
    </source>
</evidence>
<feature type="region of interest" description="Disordered" evidence="8">
    <location>
        <begin position="761"/>
        <end position="818"/>
    </location>
</feature>
<evidence type="ECO:0000259" key="9">
    <source>
        <dbReference type="PROSITE" id="PS50853"/>
    </source>
</evidence>
<keyword evidence="5" id="KW-0732">Signal</keyword>
<evidence type="ECO:0000256" key="2">
    <source>
        <dbReference type="ARBA" id="ARBA00004613"/>
    </source>
</evidence>
<evidence type="ECO:0000313" key="11">
    <source>
        <dbReference type="Proteomes" id="UP001549098"/>
    </source>
</evidence>
<dbReference type="InterPro" id="IPR017853">
    <property type="entry name" value="GH"/>
</dbReference>
<dbReference type="SUPFAM" id="SSF49785">
    <property type="entry name" value="Galactose-binding domain-like"/>
    <property type="match status" value="1"/>
</dbReference>
<dbReference type="Gene3D" id="3.20.20.80">
    <property type="entry name" value="Glycosidases"/>
    <property type="match status" value="1"/>
</dbReference>
<dbReference type="Gene3D" id="2.60.120.260">
    <property type="entry name" value="Galactose-binding domain-like"/>
    <property type="match status" value="1"/>
</dbReference>
<dbReference type="Gene3D" id="2.60.40.10">
    <property type="entry name" value="Immunoglobulins"/>
    <property type="match status" value="3"/>
</dbReference>
<keyword evidence="4" id="KW-0964">Secreted</keyword>
<dbReference type="EMBL" id="JBEPLV010000001">
    <property type="protein sequence ID" value="MET3544902.1"/>
    <property type="molecule type" value="Genomic_DNA"/>
</dbReference>
<dbReference type="InterPro" id="IPR045053">
    <property type="entry name" value="MAN-like"/>
</dbReference>
<dbReference type="InterPro" id="IPR003961">
    <property type="entry name" value="FN3_dom"/>
</dbReference>
<keyword evidence="7" id="KW-0326">Glycosidase</keyword>
<organism evidence="10 11">
    <name type="scientific">Paenibacillus favisporus</name>
    <dbReference type="NCBI Taxonomy" id="221028"/>
    <lineage>
        <taxon>Bacteria</taxon>
        <taxon>Bacillati</taxon>
        <taxon>Bacillota</taxon>
        <taxon>Bacilli</taxon>
        <taxon>Bacillales</taxon>
        <taxon>Paenibacillaceae</taxon>
        <taxon>Paenibacillus</taxon>
    </lineage>
</organism>
<sequence>MGRVGLTAAADGVPPKEWNFITRSGDRLMDGEKEFRFISMNGSNLTYMPAPVWHRPDPWEQEDVFRSLQQMGGTVVRLYTFTIKGGTANGDQPSHVTGLRQFNEDYFRDLDHVLKLANEYHIRVIIPFIDTWEHVGGIKQFAGFRGKTAEEFYTDTELKEDYKHLVSYVMNRTNIYTGIKYKDDKAILAWETGNELYPTDAWTQEMSAYIKSMDSNHMVMDGRYGISQASLEDPNVDIVSNHYYESGGADYALRAAADRNLSLGKKAFVIGEFGHSNRTNLTRTADEAIANGTSGALLWTLKSHNKDGGFYNKEGDFRWPGFPSGDIYDEKAIMSMIREKAHEIRGLPVPPMPIPDAPQLLPIESVLGIAWRGSAGAESYQFERAEHPDGPWAVIGTQVLDSDIPFRPFQDSSAAEGMNYYYRVKGMNGAGISEPSNVVGPITASSVPPVPDQPMWIPFTSVASMTWNPVKWAESYDIERAETPNGPWTVVGADLAEADQPFKDASASSGIPYYYRITAKNTGGASEPSEIFGPITVRNIAQLAALTVDSTNGSNVKEYAVDGNLSTRWLSQGQEESHFIEMEWTVPQKLNYVKIWSGAASGEQWHIRDFSVEYWDGTVWVPVTSVVDNDKDGFYGEYNDMHFETLQTTALRLNITKPSWQGIPVNPNDKIARIMDIETGYNDDTVPKEVNSAAVVEGDGQLTLYWTDLEDDDFAQVVVLEEGAAEAETVHVGKGVQTVTINGLVNGTEYAYRIRTVDEAGNKSPGVTVSGTPGVDRPGNSFPGCEKSDRGKPSNQQTNHGSKLRDKPCNNKPASAQS</sequence>
<dbReference type="CDD" id="cd00063">
    <property type="entry name" value="FN3"/>
    <property type="match status" value="3"/>
</dbReference>
<dbReference type="SUPFAM" id="SSF49265">
    <property type="entry name" value="Fibronectin type III"/>
    <property type="match status" value="2"/>
</dbReference>
<dbReference type="Proteomes" id="UP001549098">
    <property type="component" value="Unassembled WGS sequence"/>
</dbReference>
<feature type="domain" description="Fibronectin type-III" evidence="9">
    <location>
        <begin position="686"/>
        <end position="778"/>
    </location>
</feature>
<dbReference type="InterPro" id="IPR013783">
    <property type="entry name" value="Ig-like_fold"/>
</dbReference>
<dbReference type="PANTHER" id="PTHR31451:SF39">
    <property type="entry name" value="MANNAN ENDO-1,4-BETA-MANNOSIDASE 1"/>
    <property type="match status" value="1"/>
</dbReference>
<evidence type="ECO:0000256" key="4">
    <source>
        <dbReference type="ARBA" id="ARBA00022525"/>
    </source>
</evidence>
<evidence type="ECO:0000256" key="6">
    <source>
        <dbReference type="ARBA" id="ARBA00022801"/>
    </source>
</evidence>
<reference evidence="10 11" key="1">
    <citation type="submission" date="2024-06" db="EMBL/GenBank/DDBJ databases">
        <title>Genomic Encyclopedia of Type Strains, Phase IV (KMG-IV): sequencing the most valuable type-strain genomes for metagenomic binning, comparative biology and taxonomic classification.</title>
        <authorList>
            <person name="Goeker M."/>
        </authorList>
    </citation>
    <scope>NUCLEOTIDE SEQUENCE [LARGE SCALE GENOMIC DNA]</scope>
    <source>
        <strain evidence="10 11">DSM 17253</strain>
    </source>
</reference>
<dbReference type="PANTHER" id="PTHR31451">
    <property type="match status" value="1"/>
</dbReference>
<protein>
    <recommendedName>
        <fullName evidence="3">mannan endo-1,4-beta-mannosidase</fullName>
        <ecNumber evidence="3">3.2.1.78</ecNumber>
    </recommendedName>
</protein>
<evidence type="ECO:0000313" key="10">
    <source>
        <dbReference type="EMBL" id="MET3544902.1"/>
    </source>
</evidence>
<dbReference type="EC" id="3.2.1.78" evidence="3"/>
<keyword evidence="6" id="KW-0378">Hydrolase</keyword>
<dbReference type="Pfam" id="PF00754">
    <property type="entry name" value="F5_F8_type_C"/>
    <property type="match status" value="1"/>
</dbReference>
<dbReference type="SUPFAM" id="SSF51445">
    <property type="entry name" value="(Trans)glycosidases"/>
    <property type="match status" value="1"/>
</dbReference>
<dbReference type="InterPro" id="IPR000421">
    <property type="entry name" value="FA58C"/>
</dbReference>
<comment type="catalytic activity">
    <reaction evidence="1">
        <text>Random hydrolysis of (1-&gt;4)-beta-D-mannosidic linkages in mannans, galactomannans and glucomannans.</text>
        <dbReference type="EC" id="3.2.1.78"/>
    </reaction>
</comment>
<gene>
    <name evidence="10" type="ORF">ABID47_001496</name>
</gene>
<accession>A0ABV2EZG3</accession>
<dbReference type="InterPro" id="IPR001547">
    <property type="entry name" value="Glyco_hydro_5"/>
</dbReference>
<keyword evidence="11" id="KW-1185">Reference proteome</keyword>
<evidence type="ECO:0000256" key="7">
    <source>
        <dbReference type="ARBA" id="ARBA00023295"/>
    </source>
</evidence>
<name>A0ABV2EZG3_9BACL</name>
<dbReference type="PROSITE" id="PS50853">
    <property type="entry name" value="FN3"/>
    <property type="match status" value="2"/>
</dbReference>
<dbReference type="SMART" id="SM00060">
    <property type="entry name" value="FN3"/>
    <property type="match status" value="3"/>
</dbReference>